<gene>
    <name evidence="2" type="ORF">RchiOBHm_Chr7g0194411</name>
</gene>
<dbReference type="Proteomes" id="UP000238479">
    <property type="component" value="Chromosome 7"/>
</dbReference>
<dbReference type="Gramene" id="PRQ17384">
    <property type="protein sequence ID" value="PRQ17384"/>
    <property type="gene ID" value="RchiOBHm_Chr7g0194411"/>
</dbReference>
<accession>A0A2P6P654</accession>
<comment type="caution">
    <text evidence="2">The sequence shown here is derived from an EMBL/GenBank/DDBJ whole genome shotgun (WGS) entry which is preliminary data.</text>
</comment>
<evidence type="ECO:0000313" key="2">
    <source>
        <dbReference type="EMBL" id="PRQ17384.1"/>
    </source>
</evidence>
<name>A0A2P6P654_ROSCH</name>
<feature type="region of interest" description="Disordered" evidence="1">
    <location>
        <begin position="169"/>
        <end position="223"/>
    </location>
</feature>
<organism evidence="2 3">
    <name type="scientific">Rosa chinensis</name>
    <name type="common">China rose</name>
    <dbReference type="NCBI Taxonomy" id="74649"/>
    <lineage>
        <taxon>Eukaryota</taxon>
        <taxon>Viridiplantae</taxon>
        <taxon>Streptophyta</taxon>
        <taxon>Embryophyta</taxon>
        <taxon>Tracheophyta</taxon>
        <taxon>Spermatophyta</taxon>
        <taxon>Magnoliopsida</taxon>
        <taxon>eudicotyledons</taxon>
        <taxon>Gunneridae</taxon>
        <taxon>Pentapetalae</taxon>
        <taxon>rosids</taxon>
        <taxon>fabids</taxon>
        <taxon>Rosales</taxon>
        <taxon>Rosaceae</taxon>
        <taxon>Rosoideae</taxon>
        <taxon>Rosoideae incertae sedis</taxon>
        <taxon>Rosa</taxon>
    </lineage>
</organism>
<feature type="region of interest" description="Disordered" evidence="1">
    <location>
        <begin position="1"/>
        <end position="22"/>
    </location>
</feature>
<reference evidence="2 3" key="1">
    <citation type="journal article" date="2018" name="Nat. Genet.">
        <title>The Rosa genome provides new insights in the design of modern roses.</title>
        <authorList>
            <person name="Bendahmane M."/>
        </authorList>
    </citation>
    <scope>NUCLEOTIDE SEQUENCE [LARGE SCALE GENOMIC DNA]</scope>
    <source>
        <strain evidence="3">cv. Old Blush</strain>
    </source>
</reference>
<feature type="compositionally biased region" description="Basic and acidic residues" evidence="1">
    <location>
        <begin position="169"/>
        <end position="180"/>
    </location>
</feature>
<proteinExistence type="predicted"/>
<evidence type="ECO:0000256" key="1">
    <source>
        <dbReference type="SAM" id="MobiDB-lite"/>
    </source>
</evidence>
<dbReference type="AlphaFoldDB" id="A0A2P6P654"/>
<sequence length="223" mass="24368">MDSGNKEPQKKTSLEEFDSEKSDFSVAGVKIAAGQPPVVNEDNGWKSFELPLSESKRAGSEGKPVVIIDDYIGCSKYFDSGEVDVKIFQEFPLLEKMDSGNKVSQKKSSLEEFGSEVGLDAVKHDHFPCALTEKSDFSVAGVKIATGQTPVVLEYNGRKVFHFLFPSKEKSDSAEEESTRRAFNVIDNEAEKDHKDESSGVEVRTVGGPDAAIDNAAEMIPPK</sequence>
<evidence type="ECO:0000313" key="3">
    <source>
        <dbReference type="Proteomes" id="UP000238479"/>
    </source>
</evidence>
<protein>
    <submittedName>
        <fullName evidence="2">Uncharacterized protein</fullName>
    </submittedName>
</protein>
<keyword evidence="3" id="KW-1185">Reference proteome</keyword>
<feature type="compositionally biased region" description="Basic and acidic residues" evidence="1">
    <location>
        <begin position="189"/>
        <end position="198"/>
    </location>
</feature>
<dbReference type="EMBL" id="PDCK01000045">
    <property type="protein sequence ID" value="PRQ17384.1"/>
    <property type="molecule type" value="Genomic_DNA"/>
</dbReference>